<dbReference type="Proteomes" id="UP000234667">
    <property type="component" value="Unassembled WGS sequence"/>
</dbReference>
<evidence type="ECO:0000313" key="2">
    <source>
        <dbReference type="Proteomes" id="UP000234667"/>
    </source>
</evidence>
<feature type="non-terminal residue" evidence="1">
    <location>
        <position position="81"/>
    </location>
</feature>
<dbReference type="EMBL" id="PIDR01001088">
    <property type="protein sequence ID" value="PLO64124.1"/>
    <property type="molecule type" value="Genomic_DNA"/>
</dbReference>
<organism evidence="1 2">
    <name type="scientific">Klebsiella michiganensis</name>
    <dbReference type="NCBI Taxonomy" id="1134687"/>
    <lineage>
        <taxon>Bacteria</taxon>
        <taxon>Pseudomonadati</taxon>
        <taxon>Pseudomonadota</taxon>
        <taxon>Gammaproteobacteria</taxon>
        <taxon>Enterobacterales</taxon>
        <taxon>Enterobacteriaceae</taxon>
        <taxon>Klebsiella/Raoultella group</taxon>
        <taxon>Klebsiella</taxon>
    </lineage>
</organism>
<protein>
    <submittedName>
        <fullName evidence="1">LuxR family transcriptional regulator</fullName>
    </submittedName>
</protein>
<dbReference type="AlphaFoldDB" id="A0A2J5PDW6"/>
<gene>
    <name evidence="1" type="ORF">CWN49_26165</name>
</gene>
<evidence type="ECO:0000313" key="1">
    <source>
        <dbReference type="EMBL" id="PLO64124.1"/>
    </source>
</evidence>
<sequence>MEVGEYLLCQEMKKYKSECPAVVIFTKKEITFNPCLLPLCVQNAVILFHKNSLETIKKNLSILFDEFIAGDKKRIMIEKNR</sequence>
<name>A0A2J5PDW6_9ENTR</name>
<reference evidence="1 2" key="2">
    <citation type="submission" date="2018-01" db="EMBL/GenBank/DDBJ databases">
        <title>Genomic study of Klebsiella pneumoniae.</title>
        <authorList>
            <person name="Yang Y."/>
            <person name="Bicalho R."/>
        </authorList>
    </citation>
    <scope>NUCLEOTIDE SEQUENCE [LARGE SCALE GENOMIC DNA]</scope>
    <source>
        <strain evidence="1 2">A10</strain>
    </source>
</reference>
<comment type="caution">
    <text evidence="1">The sequence shown here is derived from an EMBL/GenBank/DDBJ whole genome shotgun (WGS) entry which is preliminary data.</text>
</comment>
<proteinExistence type="predicted"/>
<reference evidence="1 2" key="1">
    <citation type="submission" date="2017-11" db="EMBL/GenBank/DDBJ databases">
        <authorList>
            <person name="Han C.G."/>
        </authorList>
    </citation>
    <scope>NUCLEOTIDE SEQUENCE [LARGE SCALE GENOMIC DNA]</scope>
    <source>
        <strain evidence="1 2">A10</strain>
    </source>
</reference>
<accession>A0A2J5PDW6</accession>